<dbReference type="PANTHER" id="PTHR35446">
    <property type="entry name" value="SI:CH211-175M2.5"/>
    <property type="match status" value="1"/>
</dbReference>
<dbReference type="OrthoDB" id="248684at2"/>
<dbReference type="EMBL" id="CP019082">
    <property type="protein sequence ID" value="APW62744.1"/>
    <property type="molecule type" value="Genomic_DNA"/>
</dbReference>
<dbReference type="Proteomes" id="UP000186309">
    <property type="component" value="Chromosome"/>
</dbReference>
<feature type="compositionally biased region" description="Low complexity" evidence="1">
    <location>
        <begin position="94"/>
        <end position="115"/>
    </location>
</feature>
<accession>A0A1U7CUW4</accession>
<feature type="region of interest" description="Disordered" evidence="1">
    <location>
        <begin position="94"/>
        <end position="120"/>
    </location>
</feature>
<evidence type="ECO:0000313" key="3">
    <source>
        <dbReference type="Proteomes" id="UP000186309"/>
    </source>
</evidence>
<dbReference type="RefSeq" id="WP_076349060.1">
    <property type="nucleotide sequence ID" value="NZ_CP019082.1"/>
</dbReference>
<evidence type="ECO:0000313" key="2">
    <source>
        <dbReference type="EMBL" id="APW62744.1"/>
    </source>
</evidence>
<keyword evidence="3" id="KW-1185">Reference proteome</keyword>
<dbReference type="Gene3D" id="1.20.1290.10">
    <property type="entry name" value="AhpD-like"/>
    <property type="match status" value="2"/>
</dbReference>
<dbReference type="AlphaFoldDB" id="A0A1U7CUW4"/>
<dbReference type="PANTHER" id="PTHR35446:SF2">
    <property type="entry name" value="CARBOXYMUCONOLACTONE DECARBOXYLASE-LIKE DOMAIN-CONTAINING PROTEIN"/>
    <property type="match status" value="1"/>
</dbReference>
<reference evidence="3" key="1">
    <citation type="submission" date="2016-12" db="EMBL/GenBank/DDBJ databases">
        <title>Comparative genomics of four Isosphaeraceae planctomycetes: a common pool of plasmids and glycoside hydrolase genes.</title>
        <authorList>
            <person name="Ivanova A."/>
        </authorList>
    </citation>
    <scope>NUCLEOTIDE SEQUENCE [LARGE SCALE GENOMIC DNA]</scope>
    <source>
        <strain evidence="3">PX4</strain>
    </source>
</reference>
<dbReference type="SUPFAM" id="SSF69118">
    <property type="entry name" value="AhpD-like"/>
    <property type="match status" value="2"/>
</dbReference>
<proteinExistence type="predicted"/>
<dbReference type="STRING" id="1387353.BSF38_04296"/>
<protein>
    <submittedName>
        <fullName evidence="2">Uncharacterized protein</fullName>
    </submittedName>
</protein>
<sequence length="488" mass="52528">MRKTATLAVGLMFASAGIGKADEPRPVPLTRPEMKRLIEDMKARKPRIPLPELTEAEKAKLGERGAGYESRIRALYLPAGEGFGYGGNRPATAGNAAGRARGDANRGAAPAGAGPEFARNADPNMSLDGAFKVELFWIASRANNCQYCLGHQEGKLLRAGLKEDEIAALDGDWSEFNPAQRKAFAFARKLTYEPHTLSDADIDGLRKDYQDLQILEMILSVAGNNAINRWKEGAGVPQSQGGGGFGRRTESGEVAAPAAPAAAHTYLTPTSEKFQSLITKVAPVVNDSKTGEPTKLTVCNRPPLESRADVAKALETARARTPRLPLVDDAKARAIVSSTLPDGPLPQWVRLAANFPREGANRITAVLAADEKGDLKPLLKAQASWIIARQDRAWYAAGVAQRRLKELGQTDDQIAALDGDWSEFSPVDRAMFTVARKLAASPVVLTDSEVDAAVKLAGPRDVVQLISFTTTRAWFDRVTEAAGLQLEK</sequence>
<dbReference type="InterPro" id="IPR029032">
    <property type="entry name" value="AhpD-like"/>
</dbReference>
<organism evidence="2 3">
    <name type="scientific">Paludisphaera borealis</name>
    <dbReference type="NCBI Taxonomy" id="1387353"/>
    <lineage>
        <taxon>Bacteria</taxon>
        <taxon>Pseudomonadati</taxon>
        <taxon>Planctomycetota</taxon>
        <taxon>Planctomycetia</taxon>
        <taxon>Isosphaerales</taxon>
        <taxon>Isosphaeraceae</taxon>
        <taxon>Paludisphaera</taxon>
    </lineage>
</organism>
<dbReference type="KEGG" id="pbor:BSF38_04296"/>
<evidence type="ECO:0000256" key="1">
    <source>
        <dbReference type="SAM" id="MobiDB-lite"/>
    </source>
</evidence>
<name>A0A1U7CUW4_9BACT</name>
<gene>
    <name evidence="2" type="ORF">BSF38_04296</name>
</gene>